<protein>
    <submittedName>
        <fullName evidence="1">DUF6088 family protein</fullName>
    </submittedName>
</protein>
<name>A0ABU6IQW9_9FLAO</name>
<evidence type="ECO:0000313" key="1">
    <source>
        <dbReference type="EMBL" id="MEC4265461.1"/>
    </source>
</evidence>
<keyword evidence="2" id="KW-1185">Reference proteome</keyword>
<dbReference type="InterPro" id="IPR045738">
    <property type="entry name" value="DUF6088"/>
</dbReference>
<reference evidence="1 2" key="1">
    <citation type="submission" date="2024-01" db="EMBL/GenBank/DDBJ databases">
        <title>The strains designed SYSU M86414 and SYSU M84420 isolated from the marine sediment in San Sha City (Hainan Province, China).</title>
        <authorList>
            <person name="Guo D."/>
        </authorList>
    </citation>
    <scope>NUCLEOTIDE SEQUENCE [LARGE SCALE GENOMIC DNA]</scope>
    <source>
        <strain evidence="1 2">SYSU M84420</strain>
    </source>
</reference>
<evidence type="ECO:0000313" key="2">
    <source>
        <dbReference type="Proteomes" id="UP001355298"/>
    </source>
</evidence>
<dbReference type="Proteomes" id="UP001355298">
    <property type="component" value="Unassembled WGS sequence"/>
</dbReference>
<dbReference type="EMBL" id="JAYMGW010000006">
    <property type="protein sequence ID" value="MEC4265461.1"/>
    <property type="molecule type" value="Genomic_DNA"/>
</dbReference>
<organism evidence="1 2">
    <name type="scientific">Flagellimonas halotolerans</name>
    <dbReference type="NCBI Taxonomy" id="3112164"/>
    <lineage>
        <taxon>Bacteria</taxon>
        <taxon>Pseudomonadati</taxon>
        <taxon>Bacteroidota</taxon>
        <taxon>Flavobacteriia</taxon>
        <taxon>Flavobacteriales</taxon>
        <taxon>Flavobacteriaceae</taxon>
        <taxon>Flagellimonas</taxon>
    </lineage>
</organism>
<proteinExistence type="predicted"/>
<dbReference type="RefSeq" id="WP_326278489.1">
    <property type="nucleotide sequence ID" value="NZ_JAYKYV010000006.1"/>
</dbReference>
<accession>A0ABU6IQW9</accession>
<comment type="caution">
    <text evidence="1">The sequence shown here is derived from an EMBL/GenBank/DDBJ whole genome shotgun (WGS) entry which is preliminary data.</text>
</comment>
<dbReference type="Pfam" id="PF19570">
    <property type="entry name" value="DUF6088"/>
    <property type="match status" value="1"/>
</dbReference>
<sequence length="204" mass="23103">MPEPTEKLIKNSISNHKRGKIFFPKNFSKFGTSEAIRQALKRLEDKGFLIRLAQGIYLYPKEHKLLGTLYPSLEEIAKAISKRDKARIIPTGIQALNQLGLSTQVPLNLVYLTDGTSRTISVGENTIKFKKASPKILAVKSETNILIMQALRQLGKHNIDDKTLEKINMILQKVDRESIVHDMKLAPVWISEIMQNSLSKREPT</sequence>
<gene>
    <name evidence="1" type="ORF">VOP03_08900</name>
</gene>